<dbReference type="OrthoDB" id="5062115at2759"/>
<dbReference type="Proteomes" id="UP000030665">
    <property type="component" value="Unassembled WGS sequence"/>
</dbReference>
<keyword evidence="1" id="KW-1133">Transmembrane helix</keyword>
<sequence>MSDYLRNLMTNILLGILKFSCFAKLTFDEVNNIVTASFSSEKWSQLMLSHCNEMIMTVKKILQMEKCQTVNMNRIAVGIILFSMVLIGIGHCIPIIDDNVKRQNSPFFFEVADFPSKNSVEFVAAAVVFLRLVGPPLSYTLGAAANRFYFTLSGRSKSKCPYVAQKYTTVDLGDIKTTDNRWISAWWLRFLHLSGCLSFPSLLLFFFSHLKREIRKAVQSVA</sequence>
<feature type="transmembrane region" description="Helical" evidence="1">
    <location>
        <begin position="75"/>
        <end position="96"/>
    </location>
</feature>
<keyword evidence="4" id="KW-1185">Reference proteome</keyword>
<dbReference type="GO" id="GO:0015347">
    <property type="term" value="F:sodium-independent organic anion transmembrane transporter activity"/>
    <property type="evidence" value="ECO:0007669"/>
    <property type="project" value="TreeGrafter"/>
</dbReference>
<name>A0A077Z4D2_TRITR</name>
<reference evidence="3" key="2">
    <citation type="submission" date="2014-03" db="EMBL/GenBank/DDBJ databases">
        <title>The whipworm genome and dual-species transcriptomics of an intimate host-pathogen interaction.</title>
        <authorList>
            <person name="Foth B.J."/>
            <person name="Tsai I.J."/>
            <person name="Reid A.J."/>
            <person name="Bancroft A.J."/>
            <person name="Nichol S."/>
            <person name="Tracey A."/>
            <person name="Holroyd N."/>
            <person name="Cotton J.A."/>
            <person name="Stanley E.J."/>
            <person name="Zarowiecki M."/>
            <person name="Liu J.Z."/>
            <person name="Huckvale T."/>
            <person name="Cooper P.J."/>
            <person name="Grencis R.K."/>
            <person name="Berriman M."/>
        </authorList>
    </citation>
    <scope>NUCLEOTIDE SEQUENCE [LARGE SCALE GENOMIC DNA]</scope>
</reference>
<dbReference type="GO" id="GO:0016323">
    <property type="term" value="C:basolateral plasma membrane"/>
    <property type="evidence" value="ECO:0007669"/>
    <property type="project" value="TreeGrafter"/>
</dbReference>
<feature type="signal peptide" evidence="2">
    <location>
        <begin position="1"/>
        <end position="23"/>
    </location>
</feature>
<dbReference type="InterPro" id="IPR004156">
    <property type="entry name" value="OATP"/>
</dbReference>
<gene>
    <name evidence="3" type="ORF">TTRE_0000293401</name>
</gene>
<dbReference type="AlphaFoldDB" id="A0A077Z4D2"/>
<dbReference type="STRING" id="36087.A0A077Z4D2"/>
<feature type="chain" id="PRO_5001728475" evidence="2">
    <location>
        <begin position="24"/>
        <end position="222"/>
    </location>
</feature>
<protein>
    <submittedName>
        <fullName evidence="3">OATP domain containing protein</fullName>
    </submittedName>
</protein>
<dbReference type="GO" id="GO:0043252">
    <property type="term" value="P:sodium-independent organic anion transport"/>
    <property type="evidence" value="ECO:0007669"/>
    <property type="project" value="TreeGrafter"/>
</dbReference>
<evidence type="ECO:0000256" key="1">
    <source>
        <dbReference type="SAM" id="Phobius"/>
    </source>
</evidence>
<keyword evidence="1" id="KW-0812">Transmembrane</keyword>
<dbReference type="Pfam" id="PF03137">
    <property type="entry name" value="OATP"/>
    <property type="match status" value="1"/>
</dbReference>
<organism evidence="3 4">
    <name type="scientific">Trichuris trichiura</name>
    <name type="common">Whipworm</name>
    <name type="synonym">Trichocephalus trichiurus</name>
    <dbReference type="NCBI Taxonomy" id="36087"/>
    <lineage>
        <taxon>Eukaryota</taxon>
        <taxon>Metazoa</taxon>
        <taxon>Ecdysozoa</taxon>
        <taxon>Nematoda</taxon>
        <taxon>Enoplea</taxon>
        <taxon>Dorylaimia</taxon>
        <taxon>Trichinellida</taxon>
        <taxon>Trichuridae</taxon>
        <taxon>Trichuris</taxon>
    </lineage>
</organism>
<dbReference type="PANTHER" id="PTHR11388:SF76">
    <property type="entry name" value="SOLUTE CARRIER ORGANIC ANION TRANSPORTER FAMILY MEMBER"/>
    <property type="match status" value="1"/>
</dbReference>
<feature type="transmembrane region" description="Helical" evidence="1">
    <location>
        <begin position="186"/>
        <end position="207"/>
    </location>
</feature>
<evidence type="ECO:0000256" key="2">
    <source>
        <dbReference type="SAM" id="SignalP"/>
    </source>
</evidence>
<evidence type="ECO:0000313" key="3">
    <source>
        <dbReference type="EMBL" id="CDW54664.1"/>
    </source>
</evidence>
<keyword evidence="2" id="KW-0732">Signal</keyword>
<reference evidence="3" key="1">
    <citation type="submission" date="2014-01" db="EMBL/GenBank/DDBJ databases">
        <authorList>
            <person name="Aslett M."/>
        </authorList>
    </citation>
    <scope>NUCLEOTIDE SEQUENCE</scope>
</reference>
<evidence type="ECO:0000313" key="4">
    <source>
        <dbReference type="Proteomes" id="UP000030665"/>
    </source>
</evidence>
<dbReference type="PANTHER" id="PTHR11388">
    <property type="entry name" value="ORGANIC ANION TRANSPORTER"/>
    <property type="match status" value="1"/>
</dbReference>
<accession>A0A077Z4D2</accession>
<keyword evidence="1" id="KW-0472">Membrane</keyword>
<dbReference type="EMBL" id="HG805910">
    <property type="protein sequence ID" value="CDW54664.1"/>
    <property type="molecule type" value="Genomic_DNA"/>
</dbReference>
<proteinExistence type="predicted"/>